<comment type="subunit">
    <text evidence="3">Homodimer.</text>
</comment>
<protein>
    <recommendedName>
        <fullName evidence="4">coproporphyrinogen oxidase</fullName>
        <ecNumber evidence="4">1.3.3.3</ecNumber>
    </recommendedName>
</protein>
<dbReference type="NCBIfam" id="NF003727">
    <property type="entry name" value="PRK05330.1"/>
    <property type="match status" value="1"/>
</dbReference>
<keyword evidence="5" id="KW-0560">Oxidoreductase</keyword>
<reference evidence="7 8" key="1">
    <citation type="journal article" date="2023" name="Elife">
        <title>Identification of key yeast species and microbe-microbe interactions impacting larval growth of Drosophila in the wild.</title>
        <authorList>
            <person name="Mure A."/>
            <person name="Sugiura Y."/>
            <person name="Maeda R."/>
            <person name="Honda K."/>
            <person name="Sakurai N."/>
            <person name="Takahashi Y."/>
            <person name="Watada M."/>
            <person name="Katoh T."/>
            <person name="Gotoh A."/>
            <person name="Gotoh Y."/>
            <person name="Taniguchi I."/>
            <person name="Nakamura K."/>
            <person name="Hayashi T."/>
            <person name="Katayama T."/>
            <person name="Uemura T."/>
            <person name="Hattori Y."/>
        </authorList>
    </citation>
    <scope>NUCLEOTIDE SEQUENCE [LARGE SCALE GENOMIC DNA]</scope>
    <source>
        <strain evidence="7 8">SB-73</strain>
    </source>
</reference>
<dbReference type="SUPFAM" id="SSF102886">
    <property type="entry name" value="Coproporphyrinogen III oxidase"/>
    <property type="match status" value="1"/>
</dbReference>
<proteinExistence type="inferred from homology"/>
<dbReference type="EMBL" id="BTGC01000003">
    <property type="protein sequence ID" value="GMM49900.1"/>
    <property type="molecule type" value="Genomic_DNA"/>
</dbReference>
<accession>A0AAV5REC5</accession>
<dbReference type="GO" id="GO:0004109">
    <property type="term" value="F:coproporphyrinogen oxidase activity"/>
    <property type="evidence" value="ECO:0007669"/>
    <property type="project" value="UniProtKB-EC"/>
</dbReference>
<dbReference type="InterPro" id="IPR001260">
    <property type="entry name" value="Coprogen_oxidase_aer"/>
</dbReference>
<dbReference type="PANTHER" id="PTHR10755">
    <property type="entry name" value="COPROPORPHYRINOGEN III OXIDASE, MITOCHONDRIAL"/>
    <property type="match status" value="1"/>
</dbReference>
<dbReference type="Proteomes" id="UP001362899">
    <property type="component" value="Unassembled WGS sequence"/>
</dbReference>
<dbReference type="Pfam" id="PF01218">
    <property type="entry name" value="Coprogen_oxidas"/>
    <property type="match status" value="1"/>
</dbReference>
<comment type="similarity">
    <text evidence="2">Belongs to the aerobic coproporphyrinogen-III oxidase family.</text>
</comment>
<dbReference type="Gene3D" id="3.40.1500.10">
    <property type="entry name" value="Coproporphyrinogen III oxidase, aerobic"/>
    <property type="match status" value="1"/>
</dbReference>
<dbReference type="GO" id="GO:0005737">
    <property type="term" value="C:cytoplasm"/>
    <property type="evidence" value="ECO:0007669"/>
    <property type="project" value="TreeGrafter"/>
</dbReference>
<dbReference type="EC" id="1.3.3.3" evidence="4"/>
<dbReference type="PANTHER" id="PTHR10755:SF0">
    <property type="entry name" value="OXYGEN-DEPENDENT COPROPORPHYRINOGEN-III OXIDASE, MITOCHONDRIAL"/>
    <property type="match status" value="1"/>
</dbReference>
<evidence type="ECO:0000256" key="5">
    <source>
        <dbReference type="ARBA" id="ARBA00023002"/>
    </source>
</evidence>
<gene>
    <name evidence="7" type="ORF">DASB73_008580</name>
</gene>
<evidence type="ECO:0000256" key="4">
    <source>
        <dbReference type="ARBA" id="ARBA00012869"/>
    </source>
</evidence>
<keyword evidence="8" id="KW-1185">Reference proteome</keyword>
<evidence type="ECO:0000313" key="7">
    <source>
        <dbReference type="EMBL" id="GMM49900.1"/>
    </source>
</evidence>
<evidence type="ECO:0000256" key="2">
    <source>
        <dbReference type="ARBA" id="ARBA00010644"/>
    </source>
</evidence>
<comment type="caution">
    <text evidence="7">The sequence shown here is derived from an EMBL/GenBank/DDBJ whole genome shotgun (WGS) entry which is preliminary data.</text>
</comment>
<evidence type="ECO:0000256" key="6">
    <source>
        <dbReference type="ARBA" id="ARBA00023244"/>
    </source>
</evidence>
<dbReference type="GO" id="GO:0006782">
    <property type="term" value="P:protoporphyrinogen IX biosynthetic process"/>
    <property type="evidence" value="ECO:0007669"/>
    <property type="project" value="TreeGrafter"/>
</dbReference>
<organism evidence="7 8">
    <name type="scientific">Starmerella bacillaris</name>
    <name type="common">Yeast</name>
    <name type="synonym">Candida zemplinina</name>
    <dbReference type="NCBI Taxonomy" id="1247836"/>
    <lineage>
        <taxon>Eukaryota</taxon>
        <taxon>Fungi</taxon>
        <taxon>Dikarya</taxon>
        <taxon>Ascomycota</taxon>
        <taxon>Saccharomycotina</taxon>
        <taxon>Dipodascomycetes</taxon>
        <taxon>Dipodascales</taxon>
        <taxon>Trichomonascaceae</taxon>
        <taxon>Starmerella</taxon>
    </lineage>
</organism>
<dbReference type="InterPro" id="IPR036406">
    <property type="entry name" value="Coprogen_oxidase_aer_sf"/>
</dbReference>
<keyword evidence="6" id="KW-0627">Porphyrin biosynthesis</keyword>
<comment type="pathway">
    <text evidence="1">Porphyrin-containing compound metabolism; protoporphyrin-IX biosynthesis; protoporphyrinogen-IX from coproporphyrinogen-III (O2 route): step 1/1.</text>
</comment>
<dbReference type="PIRSF" id="PIRSF000166">
    <property type="entry name" value="Coproporphyri_ox"/>
    <property type="match status" value="1"/>
</dbReference>
<dbReference type="AlphaFoldDB" id="A0AAV5REC5"/>
<evidence type="ECO:0000256" key="1">
    <source>
        <dbReference type="ARBA" id="ARBA00005168"/>
    </source>
</evidence>
<evidence type="ECO:0000313" key="8">
    <source>
        <dbReference type="Proteomes" id="UP001362899"/>
    </source>
</evidence>
<dbReference type="PRINTS" id="PR00073">
    <property type="entry name" value="COPRGNOXDASE"/>
</dbReference>
<sequence length="322" mass="36896">MPDSVFKKMEAMIRSRQQEIAKTLGELDGKKFTMDEWFREDGSGGGVSAVIEDGNVIERGACNVSVVSGHLTEAGYKKMRENHGDLQWNGNPIPYRVCGLSMIMHPHNPHAPTVHLNYRYFECDRPDGQPMSCWFGGGADLTPSYLYDDDAVYFHQVLKAVCDKHNQSYGEMKEWCDQYFRNHHRNEGRGIGGIFYDDLTTDKPMEVVDFATDALDSFLKVYVPILKERKDLPYTKEEKAWQAFRRGRYVEFNLLHDRGTAFGLMTPGARVESILCSMPRFAEWKYQYKPEPGSREAALVEVLETPINWADKKQSTYPLPPI</sequence>
<name>A0AAV5REC5_STABA</name>
<evidence type="ECO:0000256" key="3">
    <source>
        <dbReference type="ARBA" id="ARBA00011738"/>
    </source>
</evidence>